<reference evidence="1" key="2">
    <citation type="journal article" date="2015" name="Fish Shellfish Immunol.">
        <title>Early steps in the European eel (Anguilla anguilla)-Vibrio vulnificus interaction in the gills: Role of the RtxA13 toxin.</title>
        <authorList>
            <person name="Callol A."/>
            <person name="Pajuelo D."/>
            <person name="Ebbesson L."/>
            <person name="Teles M."/>
            <person name="MacKenzie S."/>
            <person name="Amaro C."/>
        </authorList>
    </citation>
    <scope>NUCLEOTIDE SEQUENCE</scope>
</reference>
<reference evidence="1" key="1">
    <citation type="submission" date="2014-11" db="EMBL/GenBank/DDBJ databases">
        <authorList>
            <person name="Amaro Gonzalez C."/>
        </authorList>
    </citation>
    <scope>NUCLEOTIDE SEQUENCE</scope>
</reference>
<proteinExistence type="predicted"/>
<organism evidence="1">
    <name type="scientific">Anguilla anguilla</name>
    <name type="common">European freshwater eel</name>
    <name type="synonym">Muraena anguilla</name>
    <dbReference type="NCBI Taxonomy" id="7936"/>
    <lineage>
        <taxon>Eukaryota</taxon>
        <taxon>Metazoa</taxon>
        <taxon>Chordata</taxon>
        <taxon>Craniata</taxon>
        <taxon>Vertebrata</taxon>
        <taxon>Euteleostomi</taxon>
        <taxon>Actinopterygii</taxon>
        <taxon>Neopterygii</taxon>
        <taxon>Teleostei</taxon>
        <taxon>Anguilliformes</taxon>
        <taxon>Anguillidae</taxon>
        <taxon>Anguilla</taxon>
    </lineage>
</organism>
<name>A0A0E9QBG9_ANGAN</name>
<sequence>MLLPFPVVPLVWDSSSALSPALSLSLPSPSLTLRCLSQE</sequence>
<evidence type="ECO:0000313" key="1">
    <source>
        <dbReference type="EMBL" id="JAH13685.1"/>
    </source>
</evidence>
<accession>A0A0E9QBG9</accession>
<dbReference type="AlphaFoldDB" id="A0A0E9QBG9"/>
<protein>
    <submittedName>
        <fullName evidence="1">Uncharacterized protein</fullName>
    </submittedName>
</protein>
<dbReference type="EMBL" id="GBXM01094892">
    <property type="protein sequence ID" value="JAH13685.1"/>
    <property type="molecule type" value="Transcribed_RNA"/>
</dbReference>